<evidence type="ECO:0000256" key="6">
    <source>
        <dbReference type="ARBA" id="ARBA00022741"/>
    </source>
</evidence>
<keyword evidence="21" id="KW-1185">Reference proteome</keyword>
<evidence type="ECO:0000256" key="2">
    <source>
        <dbReference type="ARBA" id="ARBA00000909"/>
    </source>
</evidence>
<feature type="domain" description="YjeF N-terminal" evidence="19">
    <location>
        <begin position="7"/>
        <end position="219"/>
    </location>
</feature>
<comment type="catalytic activity">
    <reaction evidence="16 17">
        <text>(6S)-NADPHX + ADP = AMP + phosphate + NADPH + H(+)</text>
        <dbReference type="Rhea" id="RHEA:32235"/>
        <dbReference type="ChEBI" id="CHEBI:15378"/>
        <dbReference type="ChEBI" id="CHEBI:43474"/>
        <dbReference type="ChEBI" id="CHEBI:57783"/>
        <dbReference type="ChEBI" id="CHEBI:64076"/>
        <dbReference type="ChEBI" id="CHEBI:456215"/>
        <dbReference type="ChEBI" id="CHEBI:456216"/>
        <dbReference type="EC" id="4.2.1.136"/>
    </reaction>
</comment>
<evidence type="ECO:0000259" key="18">
    <source>
        <dbReference type="PROSITE" id="PS51383"/>
    </source>
</evidence>
<accession>A0ABQ2H4E0</accession>
<dbReference type="Gene3D" id="3.40.50.10260">
    <property type="entry name" value="YjeF N-terminal domain"/>
    <property type="match status" value="1"/>
</dbReference>
<evidence type="ECO:0000256" key="8">
    <source>
        <dbReference type="ARBA" id="ARBA00022857"/>
    </source>
</evidence>
<dbReference type="Gene3D" id="3.40.1190.20">
    <property type="match status" value="1"/>
</dbReference>
<gene>
    <name evidence="20" type="ORF">GCM10007088_01710</name>
</gene>
<comment type="catalytic activity">
    <reaction evidence="1 17">
        <text>(6R)-NADHX = (6S)-NADHX</text>
        <dbReference type="Rhea" id="RHEA:32215"/>
        <dbReference type="ChEBI" id="CHEBI:64074"/>
        <dbReference type="ChEBI" id="CHEBI:64075"/>
        <dbReference type="EC" id="5.1.99.6"/>
    </reaction>
</comment>
<dbReference type="EMBL" id="BMPU01000001">
    <property type="protein sequence ID" value="GGM46688.1"/>
    <property type="molecule type" value="Genomic_DNA"/>
</dbReference>
<keyword evidence="10 17" id="KW-0520">NAD</keyword>
<dbReference type="InterPro" id="IPR030677">
    <property type="entry name" value="Nnr"/>
</dbReference>
<evidence type="ECO:0000256" key="7">
    <source>
        <dbReference type="ARBA" id="ARBA00022840"/>
    </source>
</evidence>
<dbReference type="InterPro" id="IPR029056">
    <property type="entry name" value="Ribokinase-like"/>
</dbReference>
<keyword evidence="8 17" id="KW-0521">NADP</keyword>
<evidence type="ECO:0000256" key="10">
    <source>
        <dbReference type="ARBA" id="ARBA00023027"/>
    </source>
</evidence>
<feature type="domain" description="YjeF C-terminal" evidence="18">
    <location>
        <begin position="228"/>
        <end position="501"/>
    </location>
</feature>
<dbReference type="CDD" id="cd01171">
    <property type="entry name" value="YXKO-related"/>
    <property type="match status" value="1"/>
</dbReference>
<keyword evidence="5 17" id="KW-0479">Metal-binding</keyword>
<name>A0ABQ2H4E0_9PORP</name>
<evidence type="ECO:0000256" key="13">
    <source>
        <dbReference type="ARBA" id="ARBA00023268"/>
    </source>
</evidence>
<keyword evidence="13" id="KW-0511">Multifunctional enzyme</keyword>
<evidence type="ECO:0000256" key="9">
    <source>
        <dbReference type="ARBA" id="ARBA00022958"/>
    </source>
</evidence>
<protein>
    <recommendedName>
        <fullName evidence="17">Bifunctional NAD(P)H-hydrate repair enzyme</fullName>
    </recommendedName>
    <alternativeName>
        <fullName evidence="17">Nicotinamide nucleotide repair protein</fullName>
    </alternativeName>
    <domain>
        <recommendedName>
            <fullName evidence="17">ADP-dependent (S)-NAD(P)H-hydrate dehydratase</fullName>
            <ecNumber evidence="17">4.2.1.136</ecNumber>
        </recommendedName>
        <alternativeName>
            <fullName evidence="17">ADP-dependent NAD(P)HX dehydratase</fullName>
        </alternativeName>
    </domain>
    <domain>
        <recommendedName>
            <fullName evidence="17">NAD(P)H-hydrate epimerase</fullName>
            <ecNumber evidence="17">5.1.99.6</ecNumber>
        </recommendedName>
    </domain>
</protein>
<dbReference type="EC" id="5.1.99.6" evidence="17"/>
<sequence>MQKIYSGKQLDILYAQAAQLDKLSAQDHIERAAVAFERELLRHYSLGGRSIYVFAGAGRCGAYALSIAQTLSRRGHTVFAYLFYRGGKLSPDCEAIREHLTQDAFRLEEVFTDFAPPRISSGDLIIDGLFGVDLQTPLSDGYVALVDFLNAAPAPIVSIEIPSGLFAEDNSGNTLEHVIRAERTISFDSPKLAFFFRENDPYVGAWSCLSLGISPQAQQDIDTAYYHVQDAALSLALQKRPRFSIEQPREKVLLLARMPGYIGKTLLSARAVYRAGCSEVHALVPGEEALPLSLALPELTVYTPSNVQNLLSGINAYRTVVVGEGFGLDSAAFHLLEALISPSHSRPFLFEGDGITLLSSDLKLLKKLPKNSILIASHQELDRMLGHFRSDRERLERALELARDCDIYIILRGTYSALCTPTGAAFFDTTGNTGLQTQGASNVLVGVVAGLLGQGYQSITAAVLGLHLVGLSAELYAGRYSERSLTATSLIDLLGEAYHQLEAK</sequence>
<keyword evidence="12 17" id="KW-0456">Lyase</keyword>
<dbReference type="PROSITE" id="PS51385">
    <property type="entry name" value="YJEF_N"/>
    <property type="match status" value="1"/>
</dbReference>
<evidence type="ECO:0000313" key="20">
    <source>
        <dbReference type="EMBL" id="GGM46688.1"/>
    </source>
</evidence>
<comment type="cofactor">
    <cofactor evidence="17">
        <name>K(+)</name>
        <dbReference type="ChEBI" id="CHEBI:29103"/>
    </cofactor>
    <text evidence="17">Binds 1 potassium ion per subunit.</text>
</comment>
<dbReference type="InterPro" id="IPR004443">
    <property type="entry name" value="YjeF_N_dom"/>
</dbReference>
<dbReference type="SUPFAM" id="SSF64153">
    <property type="entry name" value="YjeF N-terminal domain-like"/>
    <property type="match status" value="1"/>
</dbReference>
<evidence type="ECO:0000256" key="4">
    <source>
        <dbReference type="ARBA" id="ARBA00009524"/>
    </source>
</evidence>
<comment type="similarity">
    <text evidence="4 17">In the C-terminal section; belongs to the NnrD/CARKD family.</text>
</comment>
<comment type="catalytic activity">
    <reaction evidence="15 17">
        <text>(6S)-NADHX + ADP = AMP + phosphate + NADH + H(+)</text>
        <dbReference type="Rhea" id="RHEA:32223"/>
        <dbReference type="ChEBI" id="CHEBI:15378"/>
        <dbReference type="ChEBI" id="CHEBI:43474"/>
        <dbReference type="ChEBI" id="CHEBI:57945"/>
        <dbReference type="ChEBI" id="CHEBI:64074"/>
        <dbReference type="ChEBI" id="CHEBI:456215"/>
        <dbReference type="ChEBI" id="CHEBI:456216"/>
        <dbReference type="EC" id="4.2.1.136"/>
    </reaction>
</comment>
<dbReference type="SUPFAM" id="SSF53613">
    <property type="entry name" value="Ribokinase-like"/>
    <property type="match status" value="1"/>
</dbReference>
<dbReference type="PROSITE" id="PS51383">
    <property type="entry name" value="YJEF_C_3"/>
    <property type="match status" value="1"/>
</dbReference>
<evidence type="ECO:0000256" key="11">
    <source>
        <dbReference type="ARBA" id="ARBA00023235"/>
    </source>
</evidence>
<dbReference type="Proteomes" id="UP000653477">
    <property type="component" value="Unassembled WGS sequence"/>
</dbReference>
<evidence type="ECO:0000256" key="1">
    <source>
        <dbReference type="ARBA" id="ARBA00000013"/>
    </source>
</evidence>
<keyword evidence="7 17" id="KW-0067">ATP-binding</keyword>
<dbReference type="RefSeq" id="WP_188807285.1">
    <property type="nucleotide sequence ID" value="NZ_BMPU01000001.1"/>
</dbReference>
<dbReference type="PIRSF" id="PIRSF017184">
    <property type="entry name" value="Nnr"/>
    <property type="match status" value="1"/>
</dbReference>
<evidence type="ECO:0000256" key="12">
    <source>
        <dbReference type="ARBA" id="ARBA00023239"/>
    </source>
</evidence>
<keyword evidence="11 17" id="KW-0413">Isomerase</keyword>
<organism evidence="20 21">
    <name type="scientific">Porphyromonas pasteri</name>
    <dbReference type="NCBI Taxonomy" id="1583331"/>
    <lineage>
        <taxon>Bacteria</taxon>
        <taxon>Pseudomonadati</taxon>
        <taxon>Bacteroidota</taxon>
        <taxon>Bacteroidia</taxon>
        <taxon>Bacteroidales</taxon>
        <taxon>Porphyromonadaceae</taxon>
        <taxon>Porphyromonas</taxon>
    </lineage>
</organism>
<keyword evidence="9 17" id="KW-0630">Potassium</keyword>
<dbReference type="PANTHER" id="PTHR12592">
    <property type="entry name" value="ATP-DEPENDENT (S)-NAD(P)H-HYDRATE DEHYDRATASE FAMILY MEMBER"/>
    <property type="match status" value="1"/>
</dbReference>
<keyword evidence="6 17" id="KW-0547">Nucleotide-binding</keyword>
<dbReference type="Pfam" id="PF01256">
    <property type="entry name" value="Carb_kinase"/>
    <property type="match status" value="1"/>
</dbReference>
<evidence type="ECO:0000256" key="3">
    <source>
        <dbReference type="ARBA" id="ARBA00006001"/>
    </source>
</evidence>
<dbReference type="InterPro" id="IPR036652">
    <property type="entry name" value="YjeF_N_dom_sf"/>
</dbReference>
<proteinExistence type="inferred from homology"/>
<evidence type="ECO:0000256" key="5">
    <source>
        <dbReference type="ARBA" id="ARBA00022723"/>
    </source>
</evidence>
<comment type="function">
    <text evidence="14 17">Bifunctional enzyme that catalyzes the epimerization of the S- and R-forms of NAD(P)HX and the dehydration of the S-form of NAD(P)HX at the expense of ADP, which is converted to AMP. This allows the repair of both epimers of NAD(P)HX, a damaged form of NAD(P)H that is a result of enzymatic or heat-dependent hydration.</text>
</comment>
<evidence type="ECO:0000256" key="14">
    <source>
        <dbReference type="ARBA" id="ARBA00025153"/>
    </source>
</evidence>
<evidence type="ECO:0000259" key="19">
    <source>
        <dbReference type="PROSITE" id="PS51385"/>
    </source>
</evidence>
<comment type="catalytic activity">
    <reaction evidence="2 17">
        <text>(6R)-NADPHX = (6S)-NADPHX</text>
        <dbReference type="Rhea" id="RHEA:32227"/>
        <dbReference type="ChEBI" id="CHEBI:64076"/>
        <dbReference type="ChEBI" id="CHEBI:64077"/>
        <dbReference type="EC" id="5.1.99.6"/>
    </reaction>
</comment>
<evidence type="ECO:0000313" key="21">
    <source>
        <dbReference type="Proteomes" id="UP000653477"/>
    </source>
</evidence>
<dbReference type="EC" id="4.2.1.136" evidence="17"/>
<evidence type="ECO:0000256" key="16">
    <source>
        <dbReference type="ARBA" id="ARBA00049209"/>
    </source>
</evidence>
<dbReference type="Pfam" id="PF03853">
    <property type="entry name" value="YjeF_N"/>
    <property type="match status" value="1"/>
</dbReference>
<comment type="caution">
    <text evidence="20">The sequence shown here is derived from an EMBL/GenBank/DDBJ whole genome shotgun (WGS) entry which is preliminary data.</text>
</comment>
<reference evidence="21" key="1">
    <citation type="journal article" date="2019" name="Int. J. Syst. Evol. Microbiol.">
        <title>The Global Catalogue of Microorganisms (GCM) 10K type strain sequencing project: providing services to taxonomists for standard genome sequencing and annotation.</title>
        <authorList>
            <consortium name="The Broad Institute Genomics Platform"/>
            <consortium name="The Broad Institute Genome Sequencing Center for Infectious Disease"/>
            <person name="Wu L."/>
            <person name="Ma J."/>
        </authorList>
    </citation>
    <scope>NUCLEOTIDE SEQUENCE [LARGE SCALE GENOMIC DNA]</scope>
    <source>
        <strain evidence="21">JCM 30531</strain>
    </source>
</reference>
<dbReference type="PANTHER" id="PTHR12592:SF0">
    <property type="entry name" value="ATP-DEPENDENT (S)-NAD(P)H-HYDRATE DEHYDRATASE"/>
    <property type="match status" value="1"/>
</dbReference>
<evidence type="ECO:0000256" key="17">
    <source>
        <dbReference type="PIRNR" id="PIRNR017184"/>
    </source>
</evidence>
<comment type="similarity">
    <text evidence="3 17">In the N-terminal section; belongs to the NnrE/AIBP family.</text>
</comment>
<dbReference type="InterPro" id="IPR000631">
    <property type="entry name" value="CARKD"/>
</dbReference>
<evidence type="ECO:0000256" key="15">
    <source>
        <dbReference type="ARBA" id="ARBA00048238"/>
    </source>
</evidence>